<dbReference type="EC" id="2.5.1.55" evidence="8"/>
<comment type="catalytic activity">
    <reaction evidence="7 8">
        <text>D-arabinose 5-phosphate + phosphoenolpyruvate + H2O = 3-deoxy-alpha-D-manno-2-octulosonate-8-phosphate + phosphate</text>
        <dbReference type="Rhea" id="RHEA:14053"/>
        <dbReference type="ChEBI" id="CHEBI:15377"/>
        <dbReference type="ChEBI" id="CHEBI:43474"/>
        <dbReference type="ChEBI" id="CHEBI:57693"/>
        <dbReference type="ChEBI" id="CHEBI:58702"/>
        <dbReference type="ChEBI" id="CHEBI:85985"/>
        <dbReference type="EC" id="2.5.1.55"/>
    </reaction>
</comment>
<dbReference type="UniPathway" id="UPA00357">
    <property type="reaction ID" value="UER00474"/>
</dbReference>
<dbReference type="UniPathway" id="UPA00030"/>
<proteinExistence type="inferred from homology"/>
<reference evidence="10" key="1">
    <citation type="submission" date="2016-08" db="EMBL/GenBank/DDBJ databases">
        <authorList>
            <person name="Seilhamer J.J."/>
        </authorList>
    </citation>
    <scope>NUCLEOTIDE SEQUENCE</scope>
    <source>
        <strain evidence="10">86</strain>
    </source>
</reference>
<dbReference type="SUPFAM" id="SSF51569">
    <property type="entry name" value="Aldolase"/>
    <property type="match status" value="1"/>
</dbReference>
<dbReference type="GO" id="GO:0005737">
    <property type="term" value="C:cytoplasm"/>
    <property type="evidence" value="ECO:0007669"/>
    <property type="project" value="UniProtKB-SubCell"/>
</dbReference>
<evidence type="ECO:0000256" key="8">
    <source>
        <dbReference type="HAMAP-Rule" id="MF_00056"/>
    </source>
</evidence>
<comment type="pathway">
    <text evidence="2">Bacterial outer membrane biogenesis; lipopolysaccharide biosynthesis.</text>
</comment>
<dbReference type="GO" id="GO:0008676">
    <property type="term" value="F:3-deoxy-8-phosphooctulonate synthase activity"/>
    <property type="evidence" value="ECO:0007669"/>
    <property type="project" value="UniProtKB-UniRule"/>
</dbReference>
<comment type="similarity">
    <text evidence="4 8">Belongs to the KdsA family.</text>
</comment>
<organism evidence="10">
    <name type="scientific">uncultured Sporomusa sp</name>
    <dbReference type="NCBI Taxonomy" id="307249"/>
    <lineage>
        <taxon>Bacteria</taxon>
        <taxon>Bacillati</taxon>
        <taxon>Bacillota</taxon>
        <taxon>Negativicutes</taxon>
        <taxon>Selenomonadales</taxon>
        <taxon>Sporomusaceae</taxon>
        <taxon>Sporomusa</taxon>
        <taxon>environmental samples</taxon>
    </lineage>
</organism>
<dbReference type="InterPro" id="IPR006218">
    <property type="entry name" value="DAHP1/KDSA"/>
</dbReference>
<evidence type="ECO:0000313" key="10">
    <source>
        <dbReference type="EMBL" id="SCM83592.1"/>
    </source>
</evidence>
<evidence type="ECO:0000256" key="4">
    <source>
        <dbReference type="ARBA" id="ARBA00010499"/>
    </source>
</evidence>
<evidence type="ECO:0000256" key="7">
    <source>
        <dbReference type="ARBA" id="ARBA00049112"/>
    </source>
</evidence>
<keyword evidence="8" id="KW-0448">Lipopolysaccharide biosynthesis</keyword>
<sequence>MHTVQIQNITVGGQNPIVLIAGPCVIEDPERTLAIGRSIKEIAGRLQIPYIFKASYDKANRSSYNSFRGPGLKEGLSILAHIKQELQVPVVSDIHCVTQIEAAAEVLDILQIPAFLCRQTDLVYEAGRTGKAVNVKKGQFLAPLDMKNVIAKLEEAGNRNILLTERGATFGYNNLVVDFRSLPIMRSLGYPVVFDATHSVQLPGGAGTSSSGQREFVPYLTRAAVAAGVDMLFMEVHDNPPEGKSDAANMLYVDKLEALLQDVIAIDDAVRKHK</sequence>
<keyword evidence="5 8" id="KW-0963">Cytoplasm</keyword>
<gene>
    <name evidence="8 10" type="primary">kdsA</name>
    <name evidence="10" type="ORF">KL86SPO_70450</name>
</gene>
<keyword evidence="6 8" id="KW-0808">Transferase</keyword>
<dbReference type="HAMAP" id="MF_00056">
    <property type="entry name" value="KDO8P_synth"/>
    <property type="match status" value="1"/>
</dbReference>
<dbReference type="Pfam" id="PF00793">
    <property type="entry name" value="DAHP_synth_1"/>
    <property type="match status" value="1"/>
</dbReference>
<protein>
    <recommendedName>
        <fullName evidence="8">2-dehydro-3-deoxyphosphooctonate aldolase</fullName>
        <ecNumber evidence="8">2.5.1.55</ecNumber>
    </recommendedName>
    <alternativeName>
        <fullName evidence="8">3-deoxy-D-manno-octulosonic acid 8-phosphate synthase</fullName>
    </alternativeName>
    <alternativeName>
        <fullName evidence="8">KDO-8-phosphate synthase</fullName>
        <shortName evidence="8">KDO 8-P synthase</shortName>
        <shortName evidence="8">KDOPS</shortName>
    </alternativeName>
    <alternativeName>
        <fullName evidence="8">Phospho-2-dehydro-3-deoxyoctonate aldolase</fullName>
    </alternativeName>
</protein>
<evidence type="ECO:0000256" key="2">
    <source>
        <dbReference type="ARBA" id="ARBA00004756"/>
    </source>
</evidence>
<dbReference type="PANTHER" id="PTHR21057">
    <property type="entry name" value="PHOSPHO-2-DEHYDRO-3-DEOXYHEPTONATE ALDOLASE"/>
    <property type="match status" value="1"/>
</dbReference>
<feature type="domain" description="DAHP synthetase I/KDSA" evidence="9">
    <location>
        <begin position="6"/>
        <end position="263"/>
    </location>
</feature>
<dbReference type="AlphaFoldDB" id="A0A212M1A5"/>
<dbReference type="Gene3D" id="3.20.20.70">
    <property type="entry name" value="Aldolase class I"/>
    <property type="match status" value="1"/>
</dbReference>
<dbReference type="GO" id="GO:0019294">
    <property type="term" value="P:keto-3-deoxy-D-manno-octulosonic acid biosynthetic process"/>
    <property type="evidence" value="ECO:0007669"/>
    <property type="project" value="UniProtKB-UniRule"/>
</dbReference>
<comment type="pathway">
    <text evidence="3 8">Carbohydrate biosynthesis; 3-deoxy-D-manno-octulosonate biosynthesis; 3-deoxy-D-manno-octulosonate from D-ribulose 5-phosphate: step 2/3.</text>
</comment>
<dbReference type="EMBL" id="FMJE01000007">
    <property type="protein sequence ID" value="SCM83592.1"/>
    <property type="molecule type" value="Genomic_DNA"/>
</dbReference>
<dbReference type="NCBIfam" id="NF003543">
    <property type="entry name" value="PRK05198.1"/>
    <property type="match status" value="1"/>
</dbReference>
<evidence type="ECO:0000256" key="3">
    <source>
        <dbReference type="ARBA" id="ARBA00004845"/>
    </source>
</evidence>
<accession>A0A212M1A5</accession>
<dbReference type="InterPro" id="IPR006269">
    <property type="entry name" value="KDO8P_synthase"/>
</dbReference>
<evidence type="ECO:0000256" key="6">
    <source>
        <dbReference type="ARBA" id="ARBA00022679"/>
    </source>
</evidence>
<comment type="subcellular location">
    <subcellularLocation>
        <location evidence="1 8">Cytoplasm</location>
    </subcellularLocation>
</comment>
<dbReference type="NCBIfam" id="TIGR01362">
    <property type="entry name" value="KDO8P_synth"/>
    <property type="match status" value="1"/>
</dbReference>
<evidence type="ECO:0000259" key="9">
    <source>
        <dbReference type="Pfam" id="PF00793"/>
    </source>
</evidence>
<name>A0A212M1A5_9FIRM</name>
<dbReference type="InterPro" id="IPR013785">
    <property type="entry name" value="Aldolase_TIM"/>
</dbReference>
<evidence type="ECO:0000256" key="5">
    <source>
        <dbReference type="ARBA" id="ARBA00022490"/>
    </source>
</evidence>
<evidence type="ECO:0000256" key="1">
    <source>
        <dbReference type="ARBA" id="ARBA00004496"/>
    </source>
</evidence>
<dbReference type="RefSeq" id="WP_288185970.1">
    <property type="nucleotide sequence ID" value="NZ_LT608335.1"/>
</dbReference>